<protein>
    <submittedName>
        <fullName evidence="5">Fungal-specific transcription factor domain-containing protein</fullName>
    </submittedName>
</protein>
<proteinExistence type="predicted"/>
<sequence>MLQMATQVQQPKMANLRKRRFPYTAVACEKCQRRKIKCSGENPCKGCRDSEHECVYLRSTRFRSSRRLSNGASTQGSEETVDKEQWQSASVTVDPAPGVRVSEPAAPSLSDRLGDSDYYIRLAEKRLTALSPEQASAPRQKRRKTSIGSDMLQDMINRRGNPGAVLACLDVDHWAEVLSIYEDEIGLQYPYLDVENLKRRIRLAKQETFGKETSRARGSERIEDLALMVHAIVSILADSAAGDVVNALAEEIFTTVTGRAQLNGADKDDLSLLILSSTYFFLTDREIRAWRGISVVMRLIQELSCRSSMDDTQSTSPQLAEIGEKMYWSAYTLDRRWSFGTGMPFAIQDSDIRQHASFPDDSLSSAYLKNMISYCNIASEVRRSVLDSSVQQPTVSESTRDFLNFRLLQWQRNLPPRLQFGGIEDKLDESKETRGEYKLRLMLYLRANQMRTLIFRKLAVQAEKHSFSPSSANVMADVAQDTLRILIRLARETTIYHAQHKAFNHFLETALSSLLLIMCCEGAAPTVFCLEDVVAAIELVQQLSTQSPITRRLGDKLQGIQDVVRNIQSQRQEQRQSSLRATSAQDSGSLSSTKPRSNDAAEENTSQAREEQTSRHGDASEVIETAVLGNDQPATTQPSTMGFAPSHNGSYLDSFTPTAGQLDLTTSIDQGFDLAQAAQFLDDNRLLQFPELGDILRDYDYFGF</sequence>
<evidence type="ECO:0000259" key="4">
    <source>
        <dbReference type="PROSITE" id="PS50048"/>
    </source>
</evidence>
<dbReference type="InterPro" id="IPR036864">
    <property type="entry name" value="Zn2-C6_fun-type_DNA-bd_sf"/>
</dbReference>
<dbReference type="AlphaFoldDB" id="A0A9P8W3X5"/>
<dbReference type="InterPro" id="IPR007219">
    <property type="entry name" value="XnlR_reg_dom"/>
</dbReference>
<evidence type="ECO:0000313" key="5">
    <source>
        <dbReference type="EMBL" id="KAH6887460.1"/>
    </source>
</evidence>
<feature type="domain" description="Zn(2)-C6 fungal-type" evidence="4">
    <location>
        <begin position="27"/>
        <end position="56"/>
    </location>
</feature>
<feature type="compositionally biased region" description="Polar residues" evidence="3">
    <location>
        <begin position="581"/>
        <end position="595"/>
    </location>
</feature>
<evidence type="ECO:0000256" key="1">
    <source>
        <dbReference type="ARBA" id="ARBA00022723"/>
    </source>
</evidence>
<dbReference type="SMART" id="SM00066">
    <property type="entry name" value="GAL4"/>
    <property type="match status" value="1"/>
</dbReference>
<dbReference type="GO" id="GO:0008270">
    <property type="term" value="F:zinc ion binding"/>
    <property type="evidence" value="ECO:0007669"/>
    <property type="project" value="InterPro"/>
</dbReference>
<dbReference type="CDD" id="cd12148">
    <property type="entry name" value="fungal_TF_MHR"/>
    <property type="match status" value="1"/>
</dbReference>
<dbReference type="PANTHER" id="PTHR46910">
    <property type="entry name" value="TRANSCRIPTION FACTOR PDR1"/>
    <property type="match status" value="1"/>
</dbReference>
<dbReference type="GO" id="GO:0003677">
    <property type="term" value="F:DNA binding"/>
    <property type="evidence" value="ECO:0007669"/>
    <property type="project" value="InterPro"/>
</dbReference>
<keyword evidence="6" id="KW-1185">Reference proteome</keyword>
<reference evidence="5 6" key="1">
    <citation type="journal article" date="2021" name="Nat. Commun.">
        <title>Genetic determinants of endophytism in the Arabidopsis root mycobiome.</title>
        <authorList>
            <person name="Mesny F."/>
            <person name="Miyauchi S."/>
            <person name="Thiergart T."/>
            <person name="Pickel B."/>
            <person name="Atanasova L."/>
            <person name="Karlsson M."/>
            <person name="Huettel B."/>
            <person name="Barry K.W."/>
            <person name="Haridas S."/>
            <person name="Chen C."/>
            <person name="Bauer D."/>
            <person name="Andreopoulos W."/>
            <person name="Pangilinan J."/>
            <person name="LaButti K."/>
            <person name="Riley R."/>
            <person name="Lipzen A."/>
            <person name="Clum A."/>
            <person name="Drula E."/>
            <person name="Henrissat B."/>
            <person name="Kohler A."/>
            <person name="Grigoriev I.V."/>
            <person name="Martin F.M."/>
            <person name="Hacquard S."/>
        </authorList>
    </citation>
    <scope>NUCLEOTIDE SEQUENCE [LARGE SCALE GENOMIC DNA]</scope>
    <source>
        <strain evidence="5 6">MPI-CAGE-CH-0241</strain>
    </source>
</reference>
<evidence type="ECO:0000256" key="3">
    <source>
        <dbReference type="SAM" id="MobiDB-lite"/>
    </source>
</evidence>
<dbReference type="PANTHER" id="PTHR46910:SF13">
    <property type="entry name" value="SPECIFIC TRANSCRIPTION FACTOR, PUTATIVE (AFU_ORTHOLOGUE AFUA_4G06190)-RELATED"/>
    <property type="match status" value="1"/>
</dbReference>
<dbReference type="GO" id="GO:0006351">
    <property type="term" value="P:DNA-templated transcription"/>
    <property type="evidence" value="ECO:0007669"/>
    <property type="project" value="InterPro"/>
</dbReference>
<feature type="compositionally biased region" description="Basic and acidic residues" evidence="3">
    <location>
        <begin position="608"/>
        <end position="619"/>
    </location>
</feature>
<dbReference type="CDD" id="cd00067">
    <property type="entry name" value="GAL4"/>
    <property type="match status" value="1"/>
</dbReference>
<dbReference type="OrthoDB" id="39175at2759"/>
<dbReference type="EMBL" id="JAGPYM010000014">
    <property type="protein sequence ID" value="KAH6887460.1"/>
    <property type="molecule type" value="Genomic_DNA"/>
</dbReference>
<gene>
    <name evidence="5" type="ORF">B0T10DRAFT_71322</name>
</gene>
<dbReference type="Proteomes" id="UP000777438">
    <property type="component" value="Unassembled WGS sequence"/>
</dbReference>
<accession>A0A9P8W3X5</accession>
<dbReference type="SUPFAM" id="SSF57701">
    <property type="entry name" value="Zn2/Cys6 DNA-binding domain"/>
    <property type="match status" value="1"/>
</dbReference>
<dbReference type="Pfam" id="PF04082">
    <property type="entry name" value="Fungal_trans"/>
    <property type="match status" value="1"/>
</dbReference>
<feature type="region of interest" description="Disordered" evidence="3">
    <location>
        <begin position="568"/>
        <end position="619"/>
    </location>
</feature>
<evidence type="ECO:0000256" key="2">
    <source>
        <dbReference type="ARBA" id="ARBA00023242"/>
    </source>
</evidence>
<dbReference type="Pfam" id="PF00172">
    <property type="entry name" value="Zn_clus"/>
    <property type="match status" value="1"/>
</dbReference>
<keyword evidence="2" id="KW-0539">Nucleus</keyword>
<dbReference type="InterPro" id="IPR050987">
    <property type="entry name" value="AtrR-like"/>
</dbReference>
<dbReference type="GO" id="GO:0000981">
    <property type="term" value="F:DNA-binding transcription factor activity, RNA polymerase II-specific"/>
    <property type="evidence" value="ECO:0007669"/>
    <property type="project" value="InterPro"/>
</dbReference>
<feature type="region of interest" description="Disordered" evidence="3">
    <location>
        <begin position="130"/>
        <end position="149"/>
    </location>
</feature>
<dbReference type="InterPro" id="IPR001138">
    <property type="entry name" value="Zn2Cys6_DnaBD"/>
</dbReference>
<evidence type="ECO:0000313" key="6">
    <source>
        <dbReference type="Proteomes" id="UP000777438"/>
    </source>
</evidence>
<keyword evidence="1" id="KW-0479">Metal-binding</keyword>
<feature type="region of interest" description="Disordered" evidence="3">
    <location>
        <begin position="65"/>
        <end position="108"/>
    </location>
</feature>
<feature type="compositionally biased region" description="Low complexity" evidence="3">
    <location>
        <begin position="568"/>
        <end position="580"/>
    </location>
</feature>
<comment type="caution">
    <text evidence="5">The sequence shown here is derived from an EMBL/GenBank/DDBJ whole genome shotgun (WGS) entry which is preliminary data.</text>
</comment>
<dbReference type="PROSITE" id="PS50048">
    <property type="entry name" value="ZN2_CY6_FUNGAL_2"/>
    <property type="match status" value="1"/>
</dbReference>
<organism evidence="5 6">
    <name type="scientific">Thelonectria olida</name>
    <dbReference type="NCBI Taxonomy" id="1576542"/>
    <lineage>
        <taxon>Eukaryota</taxon>
        <taxon>Fungi</taxon>
        <taxon>Dikarya</taxon>
        <taxon>Ascomycota</taxon>
        <taxon>Pezizomycotina</taxon>
        <taxon>Sordariomycetes</taxon>
        <taxon>Hypocreomycetidae</taxon>
        <taxon>Hypocreales</taxon>
        <taxon>Nectriaceae</taxon>
        <taxon>Thelonectria</taxon>
    </lineage>
</organism>
<name>A0A9P8W3X5_9HYPO</name>
<dbReference type="SMART" id="SM00906">
    <property type="entry name" value="Fungal_trans"/>
    <property type="match status" value="1"/>
</dbReference>
<dbReference type="Gene3D" id="4.10.240.10">
    <property type="entry name" value="Zn(2)-C6 fungal-type DNA-binding domain"/>
    <property type="match status" value="1"/>
</dbReference>